<protein>
    <recommendedName>
        <fullName evidence="2">PDZ domain-containing protein</fullName>
    </recommendedName>
</protein>
<dbReference type="InterPro" id="IPR041489">
    <property type="entry name" value="PDZ_6"/>
</dbReference>
<proteinExistence type="predicted"/>
<dbReference type="Gene3D" id="2.30.42.10">
    <property type="match status" value="1"/>
</dbReference>
<dbReference type="EMBL" id="BOOK01000060">
    <property type="protein sequence ID" value="GII05010.1"/>
    <property type="molecule type" value="Genomic_DNA"/>
</dbReference>
<dbReference type="Pfam" id="PF03572">
    <property type="entry name" value="Peptidase_S41"/>
    <property type="match status" value="1"/>
</dbReference>
<dbReference type="Proteomes" id="UP000634476">
    <property type="component" value="Unassembled WGS sequence"/>
</dbReference>
<reference evidence="3" key="1">
    <citation type="submission" date="2021-01" db="EMBL/GenBank/DDBJ databases">
        <title>Whole genome shotgun sequence of Planobispora takensis NBRC 109077.</title>
        <authorList>
            <person name="Komaki H."/>
            <person name="Tamura T."/>
        </authorList>
    </citation>
    <scope>NUCLEOTIDE SEQUENCE</scope>
    <source>
        <strain evidence="3">NBRC 109077</strain>
    </source>
</reference>
<dbReference type="PANTHER" id="PTHR32060">
    <property type="entry name" value="TAIL-SPECIFIC PROTEASE"/>
    <property type="match status" value="1"/>
</dbReference>
<dbReference type="GO" id="GO:0007165">
    <property type="term" value="P:signal transduction"/>
    <property type="evidence" value="ECO:0007669"/>
    <property type="project" value="TreeGrafter"/>
</dbReference>
<dbReference type="InterPro" id="IPR029045">
    <property type="entry name" value="ClpP/crotonase-like_dom_sf"/>
</dbReference>
<dbReference type="InterPro" id="IPR001478">
    <property type="entry name" value="PDZ"/>
</dbReference>
<evidence type="ECO:0000256" key="1">
    <source>
        <dbReference type="SAM" id="SignalP"/>
    </source>
</evidence>
<gene>
    <name evidence="3" type="ORF">Pta02_70180</name>
</gene>
<feature type="chain" id="PRO_5038622287" description="PDZ domain-containing protein" evidence="1">
    <location>
        <begin position="27"/>
        <end position="452"/>
    </location>
</feature>
<sequence length="452" mass="46847">MLAAMIRTLCAAVLAAACSISMSAAASAPTPQPVSTPGTDCAAITGPPPQSVPPTSVNTLRQAYLCVLEHYYSGPVMDSRALLKSALAAYTQDLIRRGADRADLRLPALTGNRDTDWAAFAKVLGTGDPAALRAAITGMVAGLHDNHARWVRPTPPPQGGPVGTGIAGVSAQQGPQFDPAARPPLFITKVLAGSPAAKADIRPGDIMVKVNGVPAFIGDSVNHNIIDLFAADPVRLTLKRPTTGRTRTVEIRQGPITRQPPKVTSKTLPGGAVYVQLPGFYEGAADQVIAKLQGRPEAVVLDLRGNGGGSPREVTRLLGAFAHGKVTSYFCPLKGECVPNRTDDSVRLLGSRLVVLTDRACASACDDFSAAVKGNGLGTLVGTRTAGAVSGPGEGYLLDDGSVLILPKVRHLGPAREIIDTIGVPVDHYAPMTALDLATGRDPGLAKALTLL</sequence>
<dbReference type="Pfam" id="PF17820">
    <property type="entry name" value="PDZ_6"/>
    <property type="match status" value="1"/>
</dbReference>
<evidence type="ECO:0000313" key="3">
    <source>
        <dbReference type="EMBL" id="GII05010.1"/>
    </source>
</evidence>
<dbReference type="GO" id="GO:0008236">
    <property type="term" value="F:serine-type peptidase activity"/>
    <property type="evidence" value="ECO:0007669"/>
    <property type="project" value="InterPro"/>
</dbReference>
<dbReference type="InterPro" id="IPR036034">
    <property type="entry name" value="PDZ_sf"/>
</dbReference>
<keyword evidence="4" id="KW-1185">Reference proteome</keyword>
<dbReference type="GO" id="GO:0004175">
    <property type="term" value="F:endopeptidase activity"/>
    <property type="evidence" value="ECO:0007669"/>
    <property type="project" value="TreeGrafter"/>
</dbReference>
<name>A0A8J3T6D0_9ACTN</name>
<feature type="domain" description="PDZ" evidence="2">
    <location>
        <begin position="160"/>
        <end position="238"/>
    </location>
</feature>
<organism evidence="3 4">
    <name type="scientific">Planobispora takensis</name>
    <dbReference type="NCBI Taxonomy" id="1367882"/>
    <lineage>
        <taxon>Bacteria</taxon>
        <taxon>Bacillati</taxon>
        <taxon>Actinomycetota</taxon>
        <taxon>Actinomycetes</taxon>
        <taxon>Streptosporangiales</taxon>
        <taxon>Streptosporangiaceae</taxon>
        <taxon>Planobispora</taxon>
    </lineage>
</organism>
<comment type="caution">
    <text evidence="3">The sequence shown here is derived from an EMBL/GenBank/DDBJ whole genome shotgun (WGS) entry which is preliminary data.</text>
</comment>
<dbReference type="AlphaFoldDB" id="A0A8J3T6D0"/>
<accession>A0A8J3T6D0</accession>
<dbReference type="PROSITE" id="PS51257">
    <property type="entry name" value="PROKAR_LIPOPROTEIN"/>
    <property type="match status" value="1"/>
</dbReference>
<feature type="signal peptide" evidence="1">
    <location>
        <begin position="1"/>
        <end position="26"/>
    </location>
</feature>
<dbReference type="SMART" id="SM00228">
    <property type="entry name" value="PDZ"/>
    <property type="match status" value="1"/>
</dbReference>
<evidence type="ECO:0000259" key="2">
    <source>
        <dbReference type="PROSITE" id="PS50106"/>
    </source>
</evidence>
<dbReference type="SUPFAM" id="SSF50156">
    <property type="entry name" value="PDZ domain-like"/>
    <property type="match status" value="1"/>
</dbReference>
<dbReference type="GO" id="GO:0006508">
    <property type="term" value="P:proteolysis"/>
    <property type="evidence" value="ECO:0007669"/>
    <property type="project" value="InterPro"/>
</dbReference>
<dbReference type="PANTHER" id="PTHR32060:SF30">
    <property type="entry name" value="CARBOXY-TERMINAL PROCESSING PROTEASE CTPA"/>
    <property type="match status" value="1"/>
</dbReference>
<dbReference type="SMART" id="SM00245">
    <property type="entry name" value="TSPc"/>
    <property type="match status" value="1"/>
</dbReference>
<keyword evidence="1" id="KW-0732">Signal</keyword>
<dbReference type="GO" id="GO:0030288">
    <property type="term" value="C:outer membrane-bounded periplasmic space"/>
    <property type="evidence" value="ECO:0007669"/>
    <property type="project" value="TreeGrafter"/>
</dbReference>
<dbReference type="SUPFAM" id="SSF52096">
    <property type="entry name" value="ClpP/crotonase"/>
    <property type="match status" value="1"/>
</dbReference>
<dbReference type="Gene3D" id="3.90.226.10">
    <property type="entry name" value="2-enoyl-CoA Hydratase, Chain A, domain 1"/>
    <property type="match status" value="1"/>
</dbReference>
<dbReference type="InterPro" id="IPR005151">
    <property type="entry name" value="Tail-specific_protease"/>
</dbReference>
<evidence type="ECO:0000313" key="4">
    <source>
        <dbReference type="Proteomes" id="UP000634476"/>
    </source>
</evidence>
<dbReference type="PROSITE" id="PS50106">
    <property type="entry name" value="PDZ"/>
    <property type="match status" value="1"/>
</dbReference>